<accession>A0A256EYC1</accession>
<dbReference type="Proteomes" id="UP000215590">
    <property type="component" value="Unassembled WGS sequence"/>
</dbReference>
<sequence>MLKPTHPGNYPDRDIDCQEALANEIAGLIASGKNAGWDEVETAKAIAIVSQGLVLELLKFGPEE</sequence>
<organism evidence="1 2">
    <name type="scientific">Brucella thiophenivorans</name>
    <dbReference type="NCBI Taxonomy" id="571255"/>
    <lineage>
        <taxon>Bacteria</taxon>
        <taxon>Pseudomonadati</taxon>
        <taxon>Pseudomonadota</taxon>
        <taxon>Alphaproteobacteria</taxon>
        <taxon>Hyphomicrobiales</taxon>
        <taxon>Brucellaceae</taxon>
        <taxon>Brucella/Ochrobactrum group</taxon>
        <taxon>Brucella</taxon>
    </lineage>
</organism>
<evidence type="ECO:0000313" key="1">
    <source>
        <dbReference type="EMBL" id="OYR07460.1"/>
    </source>
</evidence>
<reference evidence="1 2" key="1">
    <citation type="submission" date="2017-07" db="EMBL/GenBank/DDBJ databases">
        <title>Phylogenetic study on the rhizospheric bacterium Ochrobactrum sp. A44.</title>
        <authorList>
            <person name="Krzyzanowska D.M."/>
            <person name="Ossowicki A."/>
            <person name="Rajewska M."/>
            <person name="Maciag T."/>
            <person name="Kaczynski Z."/>
            <person name="Czerwicka M."/>
            <person name="Jafra S."/>
        </authorList>
    </citation>
    <scope>NUCLEOTIDE SEQUENCE [LARGE SCALE GENOMIC DNA]</scope>
    <source>
        <strain evidence="1 2">DSM 7216</strain>
    </source>
</reference>
<protein>
    <submittedName>
        <fullName evidence="1">Uncharacterized protein</fullName>
    </submittedName>
</protein>
<keyword evidence="2" id="KW-1185">Reference proteome</keyword>
<dbReference type="EMBL" id="NNRJ01000076">
    <property type="protein sequence ID" value="OYR07460.1"/>
    <property type="molecule type" value="Genomic_DNA"/>
</dbReference>
<dbReference type="OrthoDB" id="7774794at2"/>
<proteinExistence type="predicted"/>
<comment type="caution">
    <text evidence="1">The sequence shown here is derived from an EMBL/GenBank/DDBJ whole genome shotgun (WGS) entry which is preliminary data.</text>
</comment>
<name>A0A256EYC1_9HYPH</name>
<evidence type="ECO:0000313" key="2">
    <source>
        <dbReference type="Proteomes" id="UP000215590"/>
    </source>
</evidence>
<gene>
    <name evidence="1" type="ORF">CEV31_4159</name>
</gene>
<dbReference type="AlphaFoldDB" id="A0A256EYC1"/>
<dbReference type="RefSeq" id="WP_094510089.1">
    <property type="nucleotide sequence ID" value="NZ_JBHEEK010000007.1"/>
</dbReference>